<keyword evidence="1" id="KW-1133">Transmembrane helix</keyword>
<comment type="caution">
    <text evidence="2">The sequence shown here is derived from an EMBL/GenBank/DDBJ whole genome shotgun (WGS) entry which is preliminary data.</text>
</comment>
<sequence length="52" mass="5757">MDEKREEKTIGASFFASVMMAMHLVAGLMFDLMAGLMIGMAGMRIIRRVFSG</sequence>
<name>A0A8J3AWR7_9BURK</name>
<reference evidence="2" key="1">
    <citation type="journal article" date="2014" name="Int. J. Syst. Evol. Microbiol.">
        <title>Complete genome sequence of Corynebacterium casei LMG S-19264T (=DSM 44701T), isolated from a smear-ripened cheese.</title>
        <authorList>
            <consortium name="US DOE Joint Genome Institute (JGI-PGF)"/>
            <person name="Walter F."/>
            <person name="Albersmeier A."/>
            <person name="Kalinowski J."/>
            <person name="Ruckert C."/>
        </authorList>
    </citation>
    <scope>NUCLEOTIDE SEQUENCE</scope>
    <source>
        <strain evidence="2">CCM 7664</strain>
    </source>
</reference>
<feature type="transmembrane region" description="Helical" evidence="1">
    <location>
        <begin position="12"/>
        <end position="38"/>
    </location>
</feature>
<evidence type="ECO:0000256" key="1">
    <source>
        <dbReference type="SAM" id="Phobius"/>
    </source>
</evidence>
<accession>A0A8J3AWR7</accession>
<organism evidence="2 3">
    <name type="scientific">Oxalicibacterium solurbis</name>
    <dbReference type="NCBI Taxonomy" id="69280"/>
    <lineage>
        <taxon>Bacteria</taxon>
        <taxon>Pseudomonadati</taxon>
        <taxon>Pseudomonadota</taxon>
        <taxon>Betaproteobacteria</taxon>
        <taxon>Burkholderiales</taxon>
        <taxon>Oxalobacteraceae</taxon>
        <taxon>Oxalicibacterium</taxon>
    </lineage>
</organism>
<evidence type="ECO:0000313" key="3">
    <source>
        <dbReference type="Proteomes" id="UP000627205"/>
    </source>
</evidence>
<keyword evidence="3" id="KW-1185">Reference proteome</keyword>
<keyword evidence="1" id="KW-0812">Transmembrane</keyword>
<gene>
    <name evidence="2" type="ORF">GCM10011430_19340</name>
</gene>
<proteinExistence type="predicted"/>
<keyword evidence="1" id="KW-0472">Membrane</keyword>
<reference evidence="2" key="2">
    <citation type="submission" date="2020-09" db="EMBL/GenBank/DDBJ databases">
        <authorList>
            <person name="Sun Q."/>
            <person name="Sedlacek I."/>
        </authorList>
    </citation>
    <scope>NUCLEOTIDE SEQUENCE</scope>
    <source>
        <strain evidence="2">CCM 7664</strain>
    </source>
</reference>
<dbReference type="AlphaFoldDB" id="A0A8J3AWR7"/>
<dbReference type="EMBL" id="BMDP01000002">
    <property type="protein sequence ID" value="GGI54760.1"/>
    <property type="molecule type" value="Genomic_DNA"/>
</dbReference>
<protein>
    <submittedName>
        <fullName evidence="2">Uncharacterized protein</fullName>
    </submittedName>
</protein>
<dbReference type="Proteomes" id="UP000627205">
    <property type="component" value="Unassembled WGS sequence"/>
</dbReference>
<evidence type="ECO:0000313" key="2">
    <source>
        <dbReference type="EMBL" id="GGI54760.1"/>
    </source>
</evidence>